<evidence type="ECO:0000256" key="10">
    <source>
        <dbReference type="RuleBase" id="RU363035"/>
    </source>
</evidence>
<dbReference type="GO" id="GO:0002161">
    <property type="term" value="F:aminoacyl-tRNA deacylase activity"/>
    <property type="evidence" value="ECO:0007669"/>
    <property type="project" value="InterPro"/>
</dbReference>
<evidence type="ECO:0000256" key="8">
    <source>
        <dbReference type="ARBA" id="ARBA00047469"/>
    </source>
</evidence>
<dbReference type="PROSITE" id="PS00178">
    <property type="entry name" value="AA_TRNA_LIGASE_I"/>
    <property type="match status" value="1"/>
</dbReference>
<comment type="catalytic activity">
    <reaction evidence="8 9">
        <text>tRNA(Leu) + L-leucine + ATP = L-leucyl-tRNA(Leu) + AMP + diphosphate</text>
        <dbReference type="Rhea" id="RHEA:11688"/>
        <dbReference type="Rhea" id="RHEA-COMP:9613"/>
        <dbReference type="Rhea" id="RHEA-COMP:9622"/>
        <dbReference type="ChEBI" id="CHEBI:30616"/>
        <dbReference type="ChEBI" id="CHEBI:33019"/>
        <dbReference type="ChEBI" id="CHEBI:57427"/>
        <dbReference type="ChEBI" id="CHEBI:78442"/>
        <dbReference type="ChEBI" id="CHEBI:78494"/>
        <dbReference type="ChEBI" id="CHEBI:456215"/>
        <dbReference type="EC" id="6.1.1.4"/>
    </reaction>
</comment>
<dbReference type="EC" id="6.1.1.4" evidence="9"/>
<dbReference type="InterPro" id="IPR009080">
    <property type="entry name" value="tRNAsynth_Ia_anticodon-bd"/>
</dbReference>
<reference evidence="14 15" key="1">
    <citation type="submission" date="2019-06" db="EMBL/GenBank/DDBJ databases">
        <title>Description of Kitasatospora acidophila sp. nov. isolated from pine grove soil, and reclassification of Streptomyces novaecaesareae to Kitasatospora novaeceasareae comb. nov.</title>
        <authorList>
            <person name="Kim M.J."/>
        </authorList>
    </citation>
    <scope>NUCLEOTIDE SEQUENCE [LARGE SCALE GENOMIC DNA]</scope>
    <source>
        <strain evidence="14 15">MMS16-CNU292</strain>
    </source>
</reference>
<dbReference type="CDD" id="cd07958">
    <property type="entry name" value="Anticodon_Ia_Leu_BEm"/>
    <property type="match status" value="1"/>
</dbReference>
<evidence type="ECO:0000259" key="13">
    <source>
        <dbReference type="Pfam" id="PF13603"/>
    </source>
</evidence>
<dbReference type="Proteomes" id="UP000319103">
    <property type="component" value="Unassembled WGS sequence"/>
</dbReference>
<keyword evidence="3 9" id="KW-0436">Ligase</keyword>
<evidence type="ECO:0000256" key="7">
    <source>
        <dbReference type="ARBA" id="ARBA00023146"/>
    </source>
</evidence>
<keyword evidence="5 9" id="KW-0067">ATP-binding</keyword>
<dbReference type="FunFam" id="3.40.50.620:FF:000003">
    <property type="entry name" value="Leucine--tRNA ligase"/>
    <property type="match status" value="1"/>
</dbReference>
<dbReference type="FunFam" id="1.10.730.10:FF:000002">
    <property type="entry name" value="Leucine--tRNA ligase"/>
    <property type="match status" value="1"/>
</dbReference>
<evidence type="ECO:0000259" key="11">
    <source>
        <dbReference type="Pfam" id="PF00133"/>
    </source>
</evidence>
<feature type="short sequence motif" description="'HIGH' region" evidence="9">
    <location>
        <begin position="55"/>
        <end position="65"/>
    </location>
</feature>
<comment type="similarity">
    <text evidence="1 9 10">Belongs to the class-I aminoacyl-tRNA synthetase family.</text>
</comment>
<evidence type="ECO:0000256" key="2">
    <source>
        <dbReference type="ARBA" id="ARBA00022490"/>
    </source>
</evidence>
<dbReference type="SUPFAM" id="SSF47323">
    <property type="entry name" value="Anticodon-binding domain of a subclass of class I aminoacyl-tRNA synthetases"/>
    <property type="match status" value="1"/>
</dbReference>
<dbReference type="Gene3D" id="3.90.740.10">
    <property type="entry name" value="Valyl/Leucyl/Isoleucyl-tRNA synthetase, editing domain"/>
    <property type="match status" value="1"/>
</dbReference>
<evidence type="ECO:0000256" key="4">
    <source>
        <dbReference type="ARBA" id="ARBA00022741"/>
    </source>
</evidence>
<dbReference type="Pfam" id="PF13603">
    <property type="entry name" value="tRNA-synt_1_2"/>
    <property type="match status" value="1"/>
</dbReference>
<dbReference type="AlphaFoldDB" id="A0A540VYZ6"/>
<dbReference type="InterPro" id="IPR001412">
    <property type="entry name" value="aa-tRNA-synth_I_CS"/>
</dbReference>
<dbReference type="EMBL" id="VIGB01000003">
    <property type="protein sequence ID" value="TQF01963.1"/>
    <property type="molecule type" value="Genomic_DNA"/>
</dbReference>
<feature type="domain" description="Methionyl/Valyl/Leucyl/Isoleucyl-tRNA synthetase anticodon-binding" evidence="12">
    <location>
        <begin position="669"/>
        <end position="793"/>
    </location>
</feature>
<evidence type="ECO:0000259" key="12">
    <source>
        <dbReference type="Pfam" id="PF08264"/>
    </source>
</evidence>
<dbReference type="PRINTS" id="PR00985">
    <property type="entry name" value="TRNASYNTHLEU"/>
</dbReference>
<dbReference type="SUPFAM" id="SSF50677">
    <property type="entry name" value="ValRS/IleRS/LeuRS editing domain"/>
    <property type="match status" value="1"/>
</dbReference>
<dbReference type="InterPro" id="IPR002302">
    <property type="entry name" value="Leu-tRNA-ligase"/>
</dbReference>
<dbReference type="RefSeq" id="WP_141632685.1">
    <property type="nucleotide sequence ID" value="NZ_VIGB01000003.1"/>
</dbReference>
<feature type="domain" description="Aminoacyl-tRNA synthetase class Ia" evidence="11">
    <location>
        <begin position="432"/>
        <end position="634"/>
    </location>
</feature>
<gene>
    <name evidence="9" type="primary">leuS</name>
    <name evidence="14" type="ORF">E6W39_06355</name>
</gene>
<dbReference type="InterPro" id="IPR014729">
    <property type="entry name" value="Rossmann-like_a/b/a_fold"/>
</dbReference>
<sequence>MADEQGAAPQETYDPHAGIEKWLRLWREQHLFEAGDLTPASAKDEQRTLVVSMFPYPSGDLHMGHAEVYSISDTMARYARLRGQQVLNPIAWDSFGLPAENAARKRGLDARVWTYGNIEIQAESFERLGISFDWRTRFHTSDPEYYRWNQWLFLRMFERNLAYRRAAPVNWCPTDETVLANEQVIQGKCERCGTEVIKRNLTQWFFRTTDYAQRLLDDMQQLEGNWPDEILSMQRNWIGRSTGAYIDFTIQGRTEPVRVFSTRPDTIYGATFFVVAADSSLAEELCAPEHVDQLQEYRAGLVAKPEQERLAVDRPMTGVFLGRHAVNPMNGELLPIYASDYVLADYGTGAVMAVPAHDQRDLNFARTFDLPVRVVVDTGEADPVQSGTATAGDGVLVNSGPLDGLAKQEAIAAVNAELEERGLGKGAVTYRLRDWLLSRQRFWGTPIPIIHCESCGAVPVPDDDLPVRLPETGYTLRPEGGKSPLETATAWVQVSCPSCHAEARRDTDTMDTFVDSSWYFLRFPNPHYEEGPFDPAGMAAWLPVDEYVGGKEHSTGHLMYARFLTKVLYDMELVPFTEPFKRLTNQGQVIMDGKAMSKSLGNLVNLQEQIAAYGPDAVRVTMLFASPPEDDIDWADVSPAGSVKWLARVWRLARDIGGAGPDLHNTPYDAELRKTIHRLIAETTQTMEAKRFNVAIARMMQLTNVLRQAVDSGPGPRDSAVQEGVEALARMLSCVAPFTAEECWSRLGHEPSVLRAGWPEADPALLIEDQVTCVVQVAGKVRDRLQVSPEISEEELRRLALDSVKVREALNGNEAAKVIVRAPKLVNIVPASN</sequence>
<proteinExistence type="inferred from homology"/>
<dbReference type="Pfam" id="PF00133">
    <property type="entry name" value="tRNA-synt_1"/>
    <property type="match status" value="2"/>
</dbReference>
<protein>
    <recommendedName>
        <fullName evidence="9">Leucine--tRNA ligase</fullName>
        <ecNumber evidence="9">6.1.1.4</ecNumber>
    </recommendedName>
    <alternativeName>
        <fullName evidence="9">Leucyl-tRNA synthetase</fullName>
        <shortName evidence="9">LeuRS</shortName>
    </alternativeName>
</protein>
<dbReference type="HAMAP" id="MF_00049_B">
    <property type="entry name" value="Leu_tRNA_synth_B"/>
    <property type="match status" value="1"/>
</dbReference>
<dbReference type="InterPro" id="IPR009008">
    <property type="entry name" value="Val/Leu/Ile-tRNA-synth_edit"/>
</dbReference>
<dbReference type="InterPro" id="IPR002300">
    <property type="entry name" value="aa-tRNA-synth_Ia"/>
</dbReference>
<keyword evidence="6 9" id="KW-0648">Protein biosynthesis</keyword>
<dbReference type="InterPro" id="IPR013155">
    <property type="entry name" value="M/V/L/I-tRNA-synth_anticd-bd"/>
</dbReference>
<name>A0A540VYZ6_9ACTN</name>
<dbReference type="GO" id="GO:0006429">
    <property type="term" value="P:leucyl-tRNA aminoacylation"/>
    <property type="evidence" value="ECO:0007669"/>
    <property type="project" value="UniProtKB-UniRule"/>
</dbReference>
<dbReference type="GO" id="GO:0005524">
    <property type="term" value="F:ATP binding"/>
    <property type="evidence" value="ECO:0007669"/>
    <property type="project" value="UniProtKB-UniRule"/>
</dbReference>
<dbReference type="Gene3D" id="3.40.50.620">
    <property type="entry name" value="HUPs"/>
    <property type="match status" value="2"/>
</dbReference>
<dbReference type="GO" id="GO:0004823">
    <property type="term" value="F:leucine-tRNA ligase activity"/>
    <property type="evidence" value="ECO:0007669"/>
    <property type="project" value="UniProtKB-UniRule"/>
</dbReference>
<feature type="short sequence motif" description="'KMSKS' region" evidence="9">
    <location>
        <begin position="595"/>
        <end position="599"/>
    </location>
</feature>
<dbReference type="InterPro" id="IPR025709">
    <property type="entry name" value="Leu_tRNA-synth_edit"/>
</dbReference>
<evidence type="ECO:0000256" key="6">
    <source>
        <dbReference type="ARBA" id="ARBA00022917"/>
    </source>
</evidence>
<feature type="binding site" evidence="9">
    <location>
        <position position="598"/>
    </location>
    <ligand>
        <name>ATP</name>
        <dbReference type="ChEBI" id="CHEBI:30616"/>
    </ligand>
</feature>
<dbReference type="OrthoDB" id="9810365at2"/>
<dbReference type="Gene3D" id="3.10.20.590">
    <property type="match status" value="1"/>
</dbReference>
<keyword evidence="2 9" id="KW-0963">Cytoplasm</keyword>
<evidence type="ECO:0000313" key="14">
    <source>
        <dbReference type="EMBL" id="TQF01963.1"/>
    </source>
</evidence>
<keyword evidence="15" id="KW-1185">Reference proteome</keyword>
<dbReference type="Pfam" id="PF08264">
    <property type="entry name" value="Anticodon_1"/>
    <property type="match status" value="1"/>
</dbReference>
<accession>A0A540VYZ6</accession>
<dbReference type="FunFam" id="3.40.50.620:FF:000056">
    <property type="entry name" value="Leucine--tRNA ligase"/>
    <property type="match status" value="1"/>
</dbReference>
<dbReference type="CDD" id="cd00812">
    <property type="entry name" value="LeuRS_core"/>
    <property type="match status" value="1"/>
</dbReference>
<evidence type="ECO:0000256" key="3">
    <source>
        <dbReference type="ARBA" id="ARBA00022598"/>
    </source>
</evidence>
<feature type="domain" description="Leucyl-tRNA synthetase editing" evidence="13">
    <location>
        <begin position="235"/>
        <end position="418"/>
    </location>
</feature>
<keyword evidence="4 9" id="KW-0547">Nucleotide-binding</keyword>
<organism evidence="14 15">
    <name type="scientific">Kitasatospora acidiphila</name>
    <dbReference type="NCBI Taxonomy" id="2567942"/>
    <lineage>
        <taxon>Bacteria</taxon>
        <taxon>Bacillati</taxon>
        <taxon>Actinomycetota</taxon>
        <taxon>Actinomycetes</taxon>
        <taxon>Kitasatosporales</taxon>
        <taxon>Streptomycetaceae</taxon>
        <taxon>Kitasatospora</taxon>
    </lineage>
</organism>
<dbReference type="PANTHER" id="PTHR43740">
    <property type="entry name" value="LEUCYL-TRNA SYNTHETASE"/>
    <property type="match status" value="1"/>
</dbReference>
<evidence type="ECO:0000256" key="9">
    <source>
        <dbReference type="HAMAP-Rule" id="MF_00049"/>
    </source>
</evidence>
<dbReference type="GO" id="GO:0005829">
    <property type="term" value="C:cytosol"/>
    <property type="evidence" value="ECO:0007669"/>
    <property type="project" value="TreeGrafter"/>
</dbReference>
<evidence type="ECO:0000256" key="1">
    <source>
        <dbReference type="ARBA" id="ARBA00005594"/>
    </source>
</evidence>
<dbReference type="PANTHER" id="PTHR43740:SF2">
    <property type="entry name" value="LEUCINE--TRNA LIGASE, MITOCHONDRIAL"/>
    <property type="match status" value="1"/>
</dbReference>
<evidence type="ECO:0000256" key="5">
    <source>
        <dbReference type="ARBA" id="ARBA00022840"/>
    </source>
</evidence>
<dbReference type="SUPFAM" id="SSF52374">
    <property type="entry name" value="Nucleotidylyl transferase"/>
    <property type="match status" value="1"/>
</dbReference>
<keyword evidence="7 9" id="KW-0030">Aminoacyl-tRNA synthetase</keyword>
<dbReference type="Gene3D" id="1.10.730.10">
    <property type="entry name" value="Isoleucyl-tRNA Synthetase, Domain 1"/>
    <property type="match status" value="1"/>
</dbReference>
<dbReference type="NCBIfam" id="TIGR00396">
    <property type="entry name" value="leuS_bact"/>
    <property type="match status" value="1"/>
</dbReference>
<comment type="caution">
    <text evidence="14">The sequence shown here is derived from an EMBL/GenBank/DDBJ whole genome shotgun (WGS) entry which is preliminary data.</text>
</comment>
<comment type="subcellular location">
    <subcellularLocation>
        <location evidence="9">Cytoplasm</location>
    </subcellularLocation>
</comment>
<evidence type="ECO:0000313" key="15">
    <source>
        <dbReference type="Proteomes" id="UP000319103"/>
    </source>
</evidence>
<feature type="domain" description="Aminoacyl-tRNA synthetase class Ia" evidence="11">
    <location>
        <begin position="21"/>
        <end position="223"/>
    </location>
</feature>